<reference evidence="1 2" key="1">
    <citation type="submission" date="2015-09" db="EMBL/GenBank/DDBJ databases">
        <authorList>
            <consortium name="Pathogen Informatics"/>
        </authorList>
    </citation>
    <scope>NUCLEOTIDE SEQUENCE [LARGE SCALE GENOMIC DNA]</scope>
    <source>
        <strain evidence="1 2">2789STDY5608791</strain>
    </source>
</reference>
<name>A0A174PU26_BACUN</name>
<dbReference type="AlphaFoldDB" id="A0A174PU26"/>
<evidence type="ECO:0000313" key="2">
    <source>
        <dbReference type="Proteomes" id="UP000095419"/>
    </source>
</evidence>
<dbReference type="Proteomes" id="UP000095419">
    <property type="component" value="Unassembled WGS sequence"/>
</dbReference>
<dbReference type="EMBL" id="CYZF01000020">
    <property type="protein sequence ID" value="CUP61409.1"/>
    <property type="molecule type" value="Genomic_DNA"/>
</dbReference>
<gene>
    <name evidence="1" type="ORF">ERS417307_04053</name>
</gene>
<organism evidence="1 2">
    <name type="scientific">Bacteroides uniformis</name>
    <dbReference type="NCBI Taxonomy" id="820"/>
    <lineage>
        <taxon>Bacteria</taxon>
        <taxon>Pseudomonadati</taxon>
        <taxon>Bacteroidota</taxon>
        <taxon>Bacteroidia</taxon>
        <taxon>Bacteroidales</taxon>
        <taxon>Bacteroidaceae</taxon>
        <taxon>Bacteroides</taxon>
    </lineage>
</organism>
<accession>A0A174PU26</accession>
<sequence>MYNQLNQFQETEIDSTKKQLESLYDSFEISQWRFLL</sequence>
<proteinExistence type="predicted"/>
<protein>
    <submittedName>
        <fullName evidence="1">Uncharacterized protein</fullName>
    </submittedName>
</protein>
<evidence type="ECO:0000313" key="1">
    <source>
        <dbReference type="EMBL" id="CUP61409.1"/>
    </source>
</evidence>